<sequence>MEQASVVSGHAVRSPSMVSVGGNGRWLAYGCASDMVVVCSLLDDSRERHSSRAEDFAGAMRIVSLESGEVLSVVALHQSKDLLCIGTAHHGLYLTTASNPILSNTTTRLPTRLTGENVFVACFIDGHEKGSDVVVTSCGSQELAKERFRLSLWDVQARLLLWRGCADALDTVVPLPGTFGFASCTQREITLWTVQPPGEGAAGATNGHRGKSGGRENTKGEEGGGRGFTVLSKSCSAVNELRDVEFVAVVPPRGAEDLLTVLTAVGFLVSFDCRSGAPVKWMDCKVCPATAAYRMADDIIVCGPMVRFFSLDKWEFRGKLKQHASPAAVSSSFPARLVDSLCTGAAVCGEDRVVFFFSGGGVSRYRVVRPTSGASKLAFHHVYQYTPVLPEEAPLRWIPLATDALCLWSPRRLRLYDTRFWKNTSMALESNCVVYNPSLGVLLAYDSAAYEIVAIAPDLERELCRLGVAEPLTSLVVHEETQLACLSLDGSLFYFSGQWRGRGEFALQGLRSTRLTGLKAPPTQLVSVKGALYAASTHLVVNLQTGENASFADDIISFVVAGNTLLLAHRHRCVVLDPSTMQCIGEPLQAPGLEEAVPSPAGDVFALRSGGKLSIVSLKDLRPVAHLSLQREASNLGSATIISLGFTADGSSLVLCDSRGLFFVHRLGSLVTGAASDVKGVPRQQLERGGNRRSHSCDGPTNNELQSRFRDLHGFYETTRRTHKEREGGQKRASSVTSAAPRRSTATTTSSSGVLILARGDSILQLPSASTSQQLPLLRKWESDRAPTELPQVVSATEGPDVGVSTSVVEVSALTSLDSVMNFNLHTVAESEAALTPSIAADLLVREREKVTFTDAPTYVVRSPARKGQPSLSPSVTPEDDVVNVDSIENEELRKELHHDPLNLGVAPSKAALSVASNSSSSVRARSCELRDALRDLAEAYEQQGQEESADVANTIDSETVGEMFYTVSRLYARMQSRQPRRPDSAGSVACSDVSTASVNVILADLQRLQLQSSRIEAQNEVILMRLGLK</sequence>
<feature type="compositionally biased region" description="Basic and acidic residues" evidence="1">
    <location>
        <begin position="213"/>
        <end position="224"/>
    </location>
</feature>
<keyword evidence="3" id="KW-1185">Reference proteome</keyword>
<proteinExistence type="predicted"/>
<feature type="compositionally biased region" description="Low complexity" evidence="1">
    <location>
        <begin position="732"/>
        <end position="751"/>
    </location>
</feature>
<gene>
    <name evidence="2" type="ORF">Tco025E_04336</name>
</gene>
<evidence type="ECO:0000256" key="1">
    <source>
        <dbReference type="SAM" id="MobiDB-lite"/>
    </source>
</evidence>
<evidence type="ECO:0000313" key="2">
    <source>
        <dbReference type="EMBL" id="RNF18804.1"/>
    </source>
</evidence>
<dbReference type="SUPFAM" id="SSF50998">
    <property type="entry name" value="Quinoprotein alcohol dehydrogenase-like"/>
    <property type="match status" value="1"/>
</dbReference>
<protein>
    <submittedName>
        <fullName evidence="2">Uncharacterized protein</fullName>
    </submittedName>
</protein>
<feature type="region of interest" description="Disordered" evidence="1">
    <location>
        <begin position="681"/>
        <end position="705"/>
    </location>
</feature>
<dbReference type="AlphaFoldDB" id="A0A3R7P7N2"/>
<name>A0A3R7P7N2_9TRYP</name>
<feature type="region of interest" description="Disordered" evidence="1">
    <location>
        <begin position="197"/>
        <end position="226"/>
    </location>
</feature>
<dbReference type="OrthoDB" id="251005at2759"/>
<dbReference type="Proteomes" id="UP000284403">
    <property type="component" value="Unassembled WGS sequence"/>
</dbReference>
<accession>A0A3R7P7N2</accession>
<evidence type="ECO:0000313" key="3">
    <source>
        <dbReference type="Proteomes" id="UP000284403"/>
    </source>
</evidence>
<comment type="caution">
    <text evidence="2">The sequence shown here is derived from an EMBL/GenBank/DDBJ whole genome shotgun (WGS) entry which is preliminary data.</text>
</comment>
<dbReference type="GeneID" id="40317947"/>
<reference evidence="2 3" key="1">
    <citation type="journal article" date="2018" name="BMC Genomics">
        <title>Genomic comparison of Trypanosoma conorhini and Trypanosoma rangeli to Trypanosoma cruzi strains of high and low virulence.</title>
        <authorList>
            <person name="Bradwell K.R."/>
            <person name="Koparde V.N."/>
            <person name="Matveyev A.V."/>
            <person name="Serrano M.G."/>
            <person name="Alves J.M."/>
            <person name="Parikh H."/>
            <person name="Huang B."/>
            <person name="Lee V."/>
            <person name="Espinosa-Alvarez O."/>
            <person name="Ortiz P.A."/>
            <person name="Costa-Martins A.G."/>
            <person name="Teixeira M.M."/>
            <person name="Buck G.A."/>
        </authorList>
    </citation>
    <scope>NUCLEOTIDE SEQUENCE [LARGE SCALE GENOMIC DNA]</scope>
    <source>
        <strain evidence="2 3">025E</strain>
    </source>
</reference>
<dbReference type="RefSeq" id="XP_029228608.1">
    <property type="nucleotide sequence ID" value="XM_029371248.1"/>
</dbReference>
<dbReference type="EMBL" id="MKKU01000222">
    <property type="protein sequence ID" value="RNF18804.1"/>
    <property type="molecule type" value="Genomic_DNA"/>
</dbReference>
<dbReference type="InterPro" id="IPR011047">
    <property type="entry name" value="Quinoprotein_ADH-like_sf"/>
</dbReference>
<organism evidence="2 3">
    <name type="scientific">Trypanosoma conorhini</name>
    <dbReference type="NCBI Taxonomy" id="83891"/>
    <lineage>
        <taxon>Eukaryota</taxon>
        <taxon>Discoba</taxon>
        <taxon>Euglenozoa</taxon>
        <taxon>Kinetoplastea</taxon>
        <taxon>Metakinetoplastina</taxon>
        <taxon>Trypanosomatida</taxon>
        <taxon>Trypanosomatidae</taxon>
        <taxon>Trypanosoma</taxon>
    </lineage>
</organism>
<feature type="region of interest" description="Disordered" evidence="1">
    <location>
        <begin position="720"/>
        <end position="751"/>
    </location>
</feature>
<feature type="compositionally biased region" description="Basic and acidic residues" evidence="1">
    <location>
        <begin position="720"/>
        <end position="730"/>
    </location>
</feature>